<evidence type="ECO:0000313" key="3">
    <source>
        <dbReference type="EMBL" id="CAD8974723.1"/>
    </source>
</evidence>
<keyword evidence="2" id="KW-1133">Transmembrane helix</keyword>
<gene>
    <name evidence="3" type="ORF">HAND00432_LOCUS25725</name>
</gene>
<proteinExistence type="predicted"/>
<name>A0A7S1EGC9_HEMAN</name>
<keyword evidence="2" id="KW-0812">Transmembrane</keyword>
<accession>A0A7S1EGC9</accession>
<feature type="compositionally biased region" description="Basic and acidic residues" evidence="1">
    <location>
        <begin position="17"/>
        <end position="27"/>
    </location>
</feature>
<feature type="transmembrane region" description="Helical" evidence="2">
    <location>
        <begin position="66"/>
        <end position="90"/>
    </location>
</feature>
<reference evidence="3" key="1">
    <citation type="submission" date="2021-01" db="EMBL/GenBank/DDBJ databases">
        <authorList>
            <person name="Corre E."/>
            <person name="Pelletier E."/>
            <person name="Niang G."/>
            <person name="Scheremetjew M."/>
            <person name="Finn R."/>
            <person name="Kale V."/>
            <person name="Holt S."/>
            <person name="Cochrane G."/>
            <person name="Meng A."/>
            <person name="Brown T."/>
            <person name="Cohen L."/>
        </authorList>
    </citation>
    <scope>NUCLEOTIDE SEQUENCE</scope>
    <source>
        <strain evidence="3">CCMP644</strain>
    </source>
</reference>
<evidence type="ECO:0000256" key="1">
    <source>
        <dbReference type="SAM" id="MobiDB-lite"/>
    </source>
</evidence>
<evidence type="ECO:0000256" key="2">
    <source>
        <dbReference type="SAM" id="Phobius"/>
    </source>
</evidence>
<organism evidence="3">
    <name type="scientific">Hemiselmis andersenii</name>
    <name type="common">Cryptophyte alga</name>
    <dbReference type="NCBI Taxonomy" id="464988"/>
    <lineage>
        <taxon>Eukaryota</taxon>
        <taxon>Cryptophyceae</taxon>
        <taxon>Cryptomonadales</taxon>
        <taxon>Hemiselmidaceae</taxon>
        <taxon>Hemiselmis</taxon>
    </lineage>
</organism>
<feature type="transmembrane region" description="Helical" evidence="2">
    <location>
        <begin position="33"/>
        <end position="54"/>
    </location>
</feature>
<sequence>MVFKGGYVRTPTADTHGTTEPEGKPKDEDFHRWCFKFFGTLIGYVVMVSIMIMSVPHDIEWDVSHILWPVAPAIVVGAGGFFFMIYFLFWDEYKEKLDRKKQ</sequence>
<dbReference type="AlphaFoldDB" id="A0A7S1EGC9"/>
<keyword evidence="2" id="KW-0472">Membrane</keyword>
<dbReference type="EMBL" id="HBFX01042743">
    <property type="protein sequence ID" value="CAD8974723.1"/>
    <property type="molecule type" value="Transcribed_RNA"/>
</dbReference>
<feature type="region of interest" description="Disordered" evidence="1">
    <location>
        <begin position="1"/>
        <end position="27"/>
    </location>
</feature>
<protein>
    <submittedName>
        <fullName evidence="3">Uncharacterized protein</fullName>
    </submittedName>
</protein>